<proteinExistence type="predicted"/>
<reference evidence="2" key="1">
    <citation type="submission" date="2006-12" db="EMBL/GenBank/DDBJ databases">
        <title>Complete sequence of Halorhodospira halophila SL1.</title>
        <authorList>
            <consortium name="US DOE Joint Genome Institute"/>
            <person name="Copeland A."/>
            <person name="Lucas S."/>
            <person name="Lapidus A."/>
            <person name="Barry K."/>
            <person name="Detter J.C."/>
            <person name="Glavina del Rio T."/>
            <person name="Hammon N."/>
            <person name="Israni S."/>
            <person name="Dalin E."/>
            <person name="Tice H."/>
            <person name="Pitluck S."/>
            <person name="Saunders E."/>
            <person name="Brettin T."/>
            <person name="Bruce D."/>
            <person name="Han C."/>
            <person name="Tapia R."/>
            <person name="Schmutz J."/>
            <person name="Larimer F."/>
            <person name="Land M."/>
            <person name="Hauser L."/>
            <person name="Kyrpides N."/>
            <person name="Mikhailova N."/>
            <person name="Hoff W."/>
            <person name="Richardson P."/>
        </authorList>
    </citation>
    <scope>NUCLEOTIDE SEQUENCE [LARGE SCALE GENOMIC DNA]</scope>
    <source>
        <strain evidence="2">DSM 244 / SL1</strain>
    </source>
</reference>
<dbReference type="InterPro" id="IPR004658">
    <property type="entry name" value="OMP_Slp"/>
</dbReference>
<dbReference type="AlphaFoldDB" id="A1WZ24"/>
<dbReference type="HOGENOM" id="CLU_100924_3_0_6"/>
<accession>A1WZ24</accession>
<dbReference type="OrthoDB" id="5295757at2"/>
<dbReference type="PIRSF" id="PIRSF004982">
    <property type="entry name" value="SlP"/>
    <property type="match status" value="1"/>
</dbReference>
<name>A1WZ24_HALHL</name>
<dbReference type="Proteomes" id="UP000000647">
    <property type="component" value="Chromosome"/>
</dbReference>
<keyword evidence="1" id="KW-0449">Lipoprotein</keyword>
<dbReference type="PANTHER" id="PTHR37530">
    <property type="entry name" value="OUTER MEMBRANE PROTEIN SLP"/>
    <property type="match status" value="1"/>
</dbReference>
<dbReference type="GO" id="GO:0019867">
    <property type="term" value="C:outer membrane"/>
    <property type="evidence" value="ECO:0007669"/>
    <property type="project" value="InterPro"/>
</dbReference>
<dbReference type="PANTHER" id="PTHR37530:SF1">
    <property type="entry name" value="OUTER MEMBRANE PROTEIN SLP"/>
    <property type="match status" value="1"/>
</dbReference>
<dbReference type="Pfam" id="PF03843">
    <property type="entry name" value="Slp"/>
    <property type="match status" value="1"/>
</dbReference>
<protein>
    <submittedName>
        <fullName evidence="1">Outer membrane lipoprotein Slp</fullName>
    </submittedName>
</protein>
<evidence type="ECO:0000313" key="2">
    <source>
        <dbReference type="Proteomes" id="UP000000647"/>
    </source>
</evidence>
<dbReference type="PROSITE" id="PS51257">
    <property type="entry name" value="PROKAR_LIPOPROTEIN"/>
    <property type="match status" value="1"/>
</dbReference>
<reference evidence="1 2" key="2">
    <citation type="journal article" date="2013" name="Stand. Genomic Sci.">
        <title>Complete genome sequence of Halorhodospira halophila SL1.</title>
        <authorList>
            <person name="Challacombe J.F."/>
            <person name="Majid S."/>
            <person name="Deole R."/>
            <person name="Brettin T.S."/>
            <person name="Bruce D."/>
            <person name="Delano S.F."/>
            <person name="Detter J.C."/>
            <person name="Gleasner C.D."/>
            <person name="Han C.S."/>
            <person name="Misra M."/>
            <person name="Reitenga K.G."/>
            <person name="Mikhailova N."/>
            <person name="Woyke T."/>
            <person name="Pitluck S."/>
            <person name="Nolan M."/>
            <person name="Land M.L."/>
            <person name="Saunders E."/>
            <person name="Tapia R."/>
            <person name="Lapidus A."/>
            <person name="Ivanova N."/>
            <person name="Hoff W.D."/>
        </authorList>
    </citation>
    <scope>NUCLEOTIDE SEQUENCE [LARGE SCALE GENOMIC DNA]</scope>
    <source>
        <strain evidence="2">DSM 244 / SL1</strain>
    </source>
</reference>
<organism evidence="1 2">
    <name type="scientific">Halorhodospira halophila (strain DSM 244 / SL1)</name>
    <name type="common">Ectothiorhodospira halophila (strain DSM 244 / SL1)</name>
    <dbReference type="NCBI Taxonomy" id="349124"/>
    <lineage>
        <taxon>Bacteria</taxon>
        <taxon>Pseudomonadati</taxon>
        <taxon>Pseudomonadota</taxon>
        <taxon>Gammaproteobacteria</taxon>
        <taxon>Chromatiales</taxon>
        <taxon>Ectothiorhodospiraceae</taxon>
        <taxon>Halorhodospira</taxon>
    </lineage>
</organism>
<dbReference type="STRING" id="349124.Hhal_2172"/>
<keyword evidence="2" id="KW-1185">Reference proteome</keyword>
<dbReference type="EMBL" id="CP000544">
    <property type="protein sequence ID" value="ABM62936.1"/>
    <property type="molecule type" value="Genomic_DNA"/>
</dbReference>
<gene>
    <name evidence="1" type="ordered locus">Hhal_2172</name>
</gene>
<sequence>MGRSAVARRGRSARVVRWLLPAAAVVLLGCAAGAPFERNDDLSTELTARDAAAAGDDAVGSEVLWAGRIVGVEHLEDTTRLEVVSYPLERSQRPRTGASPQGRFLVDYPGFLESADHRPGRLVTVRGPVEALRTGRVGEQELTYPVVATDAVHLWPQAAAARSQPQVRFGVGVMFSR</sequence>
<dbReference type="KEGG" id="hha:Hhal_2172"/>
<dbReference type="eggNOG" id="COG3065">
    <property type="taxonomic scope" value="Bacteria"/>
</dbReference>
<evidence type="ECO:0000313" key="1">
    <source>
        <dbReference type="EMBL" id="ABM62936.1"/>
    </source>
</evidence>